<evidence type="ECO:0000313" key="4">
    <source>
        <dbReference type="Proteomes" id="UP001598130"/>
    </source>
</evidence>
<protein>
    <submittedName>
        <fullName evidence="3">Flagellar hook-length control protein FliK</fullName>
    </submittedName>
</protein>
<sequence>MKVAPLGTIPTAAQVPALTPVRPVTRVQGGQLLREMQRAVEADAVDPAQPVEGPTRVGAPKSSTQPGLAPLLPQTPAQATAQALRTALTRQSGLAPLMADLNQALRAQVLSPPARAAAMQMLTQLVPLDPEVRGADIKRALKTSGLFLEANLASDPETSPLGGDLKAALLVLRQALGPATRRPPGATPRPPYGGAPTSAQKAAMPSLPLNASAAAIGEALAAETQGALAHLDLLQLASLPEPDKPGEPTRWMFETPLQTPQGPGVAQFEISRDSQGRARDEEREPLWRARFSVDFEPVGPIDAQVAFDGDLARVSLWVLRPDAAERLRAAQPVLAQALAAANLQLELAVHSGPPPAPTTSSGRLLDQSA</sequence>
<evidence type="ECO:0000256" key="1">
    <source>
        <dbReference type="SAM" id="MobiDB-lite"/>
    </source>
</evidence>
<keyword evidence="4" id="KW-1185">Reference proteome</keyword>
<dbReference type="Proteomes" id="UP001598130">
    <property type="component" value="Unassembled WGS sequence"/>
</dbReference>
<dbReference type="InterPro" id="IPR021136">
    <property type="entry name" value="Flagellar_hook_control-like_C"/>
</dbReference>
<feature type="region of interest" description="Disordered" evidence="1">
    <location>
        <begin position="178"/>
        <end position="203"/>
    </location>
</feature>
<keyword evidence="3" id="KW-0282">Flagellum</keyword>
<accession>A0ABW6CT92</accession>
<organism evidence="3 4">
    <name type="scientific">Phenylobacterium ferrooxidans</name>
    <dbReference type="NCBI Taxonomy" id="2982689"/>
    <lineage>
        <taxon>Bacteria</taxon>
        <taxon>Pseudomonadati</taxon>
        <taxon>Pseudomonadota</taxon>
        <taxon>Alphaproteobacteria</taxon>
        <taxon>Caulobacterales</taxon>
        <taxon>Caulobacteraceae</taxon>
        <taxon>Phenylobacterium</taxon>
    </lineage>
</organism>
<dbReference type="InterPro" id="IPR038610">
    <property type="entry name" value="FliK-like_C_sf"/>
</dbReference>
<feature type="region of interest" description="Disordered" evidence="1">
    <location>
        <begin position="257"/>
        <end position="283"/>
    </location>
</feature>
<feature type="region of interest" description="Disordered" evidence="1">
    <location>
        <begin position="45"/>
        <end position="69"/>
    </location>
</feature>
<evidence type="ECO:0000313" key="3">
    <source>
        <dbReference type="EMBL" id="MFD3264088.1"/>
    </source>
</evidence>
<comment type="caution">
    <text evidence="3">The sequence shown here is derived from an EMBL/GenBank/DDBJ whole genome shotgun (WGS) entry which is preliminary data.</text>
</comment>
<dbReference type="Pfam" id="PF02120">
    <property type="entry name" value="Flg_hook"/>
    <property type="match status" value="1"/>
</dbReference>
<keyword evidence="3" id="KW-0966">Cell projection</keyword>
<evidence type="ECO:0000259" key="2">
    <source>
        <dbReference type="Pfam" id="PF02120"/>
    </source>
</evidence>
<feature type="region of interest" description="Disordered" evidence="1">
    <location>
        <begin position="349"/>
        <end position="369"/>
    </location>
</feature>
<reference evidence="3 4" key="1">
    <citation type="submission" date="2022-09" db="EMBL/GenBank/DDBJ databases">
        <title>New species of Phenylobacterium.</title>
        <authorList>
            <person name="Mieszkin S."/>
        </authorList>
    </citation>
    <scope>NUCLEOTIDE SEQUENCE [LARGE SCALE GENOMIC DNA]</scope>
    <source>
        <strain evidence="3 4">HK31-G</strain>
    </source>
</reference>
<feature type="domain" description="Flagellar hook-length control protein-like C-terminal" evidence="2">
    <location>
        <begin position="277"/>
        <end position="355"/>
    </location>
</feature>
<feature type="compositionally biased region" description="Basic and acidic residues" evidence="1">
    <location>
        <begin position="270"/>
        <end position="283"/>
    </location>
</feature>
<gene>
    <name evidence="3" type="ORF">OCL97_08955</name>
</gene>
<keyword evidence="3" id="KW-0969">Cilium</keyword>
<dbReference type="Gene3D" id="3.30.750.140">
    <property type="match status" value="1"/>
</dbReference>
<proteinExistence type="predicted"/>
<dbReference type="RefSeq" id="WP_377369492.1">
    <property type="nucleotide sequence ID" value="NZ_JAOTJD010000014.1"/>
</dbReference>
<name>A0ABW6CT92_9CAUL</name>
<dbReference type="EMBL" id="JAOTJD010000014">
    <property type="protein sequence ID" value="MFD3264088.1"/>
    <property type="molecule type" value="Genomic_DNA"/>
</dbReference>